<evidence type="ECO:0000256" key="7">
    <source>
        <dbReference type="SAM" id="MobiDB-lite"/>
    </source>
</evidence>
<keyword evidence="9" id="KW-1185">Reference proteome</keyword>
<keyword evidence="4" id="KW-1003">Cell membrane</keyword>
<evidence type="ECO:0000256" key="5">
    <source>
        <dbReference type="ARBA" id="ARBA00023136"/>
    </source>
</evidence>
<keyword evidence="6" id="KW-0927">Auxin signaling pathway</keyword>
<dbReference type="EMBL" id="JAUJYO010000015">
    <property type="protein sequence ID" value="KAK1297245.1"/>
    <property type="molecule type" value="Genomic_DNA"/>
</dbReference>
<dbReference type="Proteomes" id="UP001180020">
    <property type="component" value="Unassembled WGS sequence"/>
</dbReference>
<feature type="compositionally biased region" description="Basic and acidic residues" evidence="7">
    <location>
        <begin position="48"/>
        <end position="63"/>
    </location>
</feature>
<feature type="region of interest" description="Disordered" evidence="7">
    <location>
        <begin position="1"/>
        <end position="23"/>
    </location>
</feature>
<feature type="region of interest" description="Disordered" evidence="7">
    <location>
        <begin position="39"/>
        <end position="150"/>
    </location>
</feature>
<sequence length="246" mass="27355">MGFQGSTNPHKKPSHQRRDSGELDVFEASRYFSGATDVFIPSTTTQKPKREDRFVWGGERKSLDMAMNGSKAQPTPTSESQRFKEKKKKQKQPLSPGGRLARILSSLFTQTTSSKKKSKPNTTTHSDRDESPVEKRKRRSSISGSTSSCIETKSIYSSSSTTTGFRSPPLYNSNTHTKFYNAREHRRVVEIEEDDGEESDSSSDLFELKIYDLGGFSSGLPVYETTQMGGMKKGKGTSNGNTTTHV</sequence>
<keyword evidence="5" id="KW-0472">Membrane</keyword>
<comment type="caution">
    <text evidence="8">The sequence shown here is derived from an EMBL/GenBank/DDBJ whole genome shotgun (WGS) entry which is preliminary data.</text>
</comment>
<dbReference type="AlphaFoldDB" id="A0AAV9D7Y6"/>
<feature type="compositionally biased region" description="Basic and acidic residues" evidence="7">
    <location>
        <begin position="125"/>
        <end position="134"/>
    </location>
</feature>
<dbReference type="PANTHER" id="PTHR33541">
    <property type="entry name" value="PROTEIN BIG GRAIN 1-LIKE A-RELATED"/>
    <property type="match status" value="1"/>
</dbReference>
<comment type="similarity">
    <text evidence="2">Belongs to the BIG GRAIN 1 (BG1) plant protein family.</text>
</comment>
<evidence type="ECO:0000313" key="8">
    <source>
        <dbReference type="EMBL" id="KAK1297245.1"/>
    </source>
</evidence>
<evidence type="ECO:0000256" key="2">
    <source>
        <dbReference type="ARBA" id="ARBA00010067"/>
    </source>
</evidence>
<evidence type="ECO:0000256" key="6">
    <source>
        <dbReference type="ARBA" id="ARBA00023294"/>
    </source>
</evidence>
<evidence type="ECO:0000256" key="3">
    <source>
        <dbReference type="ARBA" id="ARBA00022448"/>
    </source>
</evidence>
<feature type="region of interest" description="Disordered" evidence="7">
    <location>
        <begin position="227"/>
        <end position="246"/>
    </location>
</feature>
<reference evidence="8" key="2">
    <citation type="submission" date="2023-06" db="EMBL/GenBank/DDBJ databases">
        <authorList>
            <person name="Ma L."/>
            <person name="Liu K.-W."/>
            <person name="Li Z."/>
            <person name="Hsiao Y.-Y."/>
            <person name="Qi Y."/>
            <person name="Fu T."/>
            <person name="Tang G."/>
            <person name="Zhang D."/>
            <person name="Sun W.-H."/>
            <person name="Liu D.-K."/>
            <person name="Li Y."/>
            <person name="Chen G.-Z."/>
            <person name="Liu X.-D."/>
            <person name="Liao X.-Y."/>
            <person name="Jiang Y.-T."/>
            <person name="Yu X."/>
            <person name="Hao Y."/>
            <person name="Huang J."/>
            <person name="Zhao X.-W."/>
            <person name="Ke S."/>
            <person name="Chen Y.-Y."/>
            <person name="Wu W.-L."/>
            <person name="Hsu J.-L."/>
            <person name="Lin Y.-F."/>
            <person name="Huang M.-D."/>
            <person name="Li C.-Y."/>
            <person name="Huang L."/>
            <person name="Wang Z.-W."/>
            <person name="Zhao X."/>
            <person name="Zhong W.-Y."/>
            <person name="Peng D.-H."/>
            <person name="Ahmad S."/>
            <person name="Lan S."/>
            <person name="Zhang J.-S."/>
            <person name="Tsai W.-C."/>
            <person name="Van De Peer Y."/>
            <person name="Liu Z.-J."/>
        </authorList>
    </citation>
    <scope>NUCLEOTIDE SEQUENCE</scope>
    <source>
        <strain evidence="8">CP</strain>
        <tissue evidence="8">Leaves</tissue>
    </source>
</reference>
<dbReference type="InterPro" id="IPR039621">
    <property type="entry name" value="BG1-like"/>
</dbReference>
<evidence type="ECO:0000313" key="9">
    <source>
        <dbReference type="Proteomes" id="UP001180020"/>
    </source>
</evidence>
<evidence type="ECO:0000256" key="4">
    <source>
        <dbReference type="ARBA" id="ARBA00022475"/>
    </source>
</evidence>
<keyword evidence="3" id="KW-0813">Transport</keyword>
<comment type="subcellular location">
    <subcellularLocation>
        <location evidence="1">Cell membrane</location>
    </subcellularLocation>
</comment>
<dbReference type="PANTHER" id="PTHR33541:SF11">
    <property type="entry name" value="PROTEIN BIG GRAIN 1-LIKE E"/>
    <property type="match status" value="1"/>
</dbReference>
<organism evidence="8 9">
    <name type="scientific">Acorus calamus</name>
    <name type="common">Sweet flag</name>
    <dbReference type="NCBI Taxonomy" id="4465"/>
    <lineage>
        <taxon>Eukaryota</taxon>
        <taxon>Viridiplantae</taxon>
        <taxon>Streptophyta</taxon>
        <taxon>Embryophyta</taxon>
        <taxon>Tracheophyta</taxon>
        <taxon>Spermatophyta</taxon>
        <taxon>Magnoliopsida</taxon>
        <taxon>Liliopsida</taxon>
        <taxon>Acoraceae</taxon>
        <taxon>Acorus</taxon>
    </lineage>
</organism>
<name>A0AAV9D7Y6_ACOCL</name>
<feature type="compositionally biased region" description="Polar residues" evidence="7">
    <location>
        <begin position="70"/>
        <end position="80"/>
    </location>
</feature>
<proteinExistence type="inferred from homology"/>
<accession>A0AAV9D7Y6</accession>
<feature type="compositionally biased region" description="Low complexity" evidence="7">
    <location>
        <begin position="141"/>
        <end position="150"/>
    </location>
</feature>
<evidence type="ECO:0000256" key="1">
    <source>
        <dbReference type="ARBA" id="ARBA00004236"/>
    </source>
</evidence>
<gene>
    <name evidence="8" type="ORF">QJS10_CPB15g01664</name>
</gene>
<evidence type="ECO:0008006" key="10">
    <source>
        <dbReference type="Google" id="ProtNLM"/>
    </source>
</evidence>
<dbReference type="GO" id="GO:0005886">
    <property type="term" value="C:plasma membrane"/>
    <property type="evidence" value="ECO:0007669"/>
    <property type="project" value="UniProtKB-SubCell"/>
</dbReference>
<protein>
    <recommendedName>
        <fullName evidence="10">Protein BIG GRAIN 1-like E</fullName>
    </recommendedName>
</protein>
<reference evidence="8" key="1">
    <citation type="journal article" date="2023" name="Nat. Commun.">
        <title>Diploid and tetraploid genomes of Acorus and the evolution of monocots.</title>
        <authorList>
            <person name="Ma L."/>
            <person name="Liu K.W."/>
            <person name="Li Z."/>
            <person name="Hsiao Y.Y."/>
            <person name="Qi Y."/>
            <person name="Fu T."/>
            <person name="Tang G.D."/>
            <person name="Zhang D."/>
            <person name="Sun W.H."/>
            <person name="Liu D.K."/>
            <person name="Li Y."/>
            <person name="Chen G.Z."/>
            <person name="Liu X.D."/>
            <person name="Liao X.Y."/>
            <person name="Jiang Y.T."/>
            <person name="Yu X."/>
            <person name="Hao Y."/>
            <person name="Huang J."/>
            <person name="Zhao X.W."/>
            <person name="Ke S."/>
            <person name="Chen Y.Y."/>
            <person name="Wu W.L."/>
            <person name="Hsu J.L."/>
            <person name="Lin Y.F."/>
            <person name="Huang M.D."/>
            <person name="Li C.Y."/>
            <person name="Huang L."/>
            <person name="Wang Z.W."/>
            <person name="Zhao X."/>
            <person name="Zhong W.Y."/>
            <person name="Peng D.H."/>
            <person name="Ahmad S."/>
            <person name="Lan S."/>
            <person name="Zhang J.S."/>
            <person name="Tsai W.C."/>
            <person name="Van de Peer Y."/>
            <person name="Liu Z.J."/>
        </authorList>
    </citation>
    <scope>NUCLEOTIDE SEQUENCE</scope>
    <source>
        <strain evidence="8">CP</strain>
    </source>
</reference>
<dbReference type="GO" id="GO:0009734">
    <property type="term" value="P:auxin-activated signaling pathway"/>
    <property type="evidence" value="ECO:0007669"/>
    <property type="project" value="UniProtKB-KW"/>
</dbReference>